<name>X1JNT0_9ZZZZ</name>
<comment type="caution">
    <text evidence="1">The sequence shown here is derived from an EMBL/GenBank/DDBJ whole genome shotgun (WGS) entry which is preliminary data.</text>
</comment>
<sequence length="73" mass="8613">MLKIGKNMFTIHEIEKAISKLSEEELSDFRKWFEEFDAEVWDKQFENDVKSGKLDKLAQQAILDYKAGKCKEL</sequence>
<reference evidence="1" key="1">
    <citation type="journal article" date="2014" name="Front. Microbiol.">
        <title>High frequency of phylogenetically diverse reductive dehalogenase-homologous genes in deep subseafloor sedimentary metagenomes.</title>
        <authorList>
            <person name="Kawai M."/>
            <person name="Futagami T."/>
            <person name="Toyoda A."/>
            <person name="Takaki Y."/>
            <person name="Nishi S."/>
            <person name="Hori S."/>
            <person name="Arai W."/>
            <person name="Tsubouchi T."/>
            <person name="Morono Y."/>
            <person name="Uchiyama I."/>
            <person name="Ito T."/>
            <person name="Fujiyama A."/>
            <person name="Inagaki F."/>
            <person name="Takami H."/>
        </authorList>
    </citation>
    <scope>NUCLEOTIDE SEQUENCE</scope>
    <source>
        <strain evidence="1">Expedition CK06-06</strain>
    </source>
</reference>
<organism evidence="1">
    <name type="scientific">marine sediment metagenome</name>
    <dbReference type="NCBI Taxonomy" id="412755"/>
    <lineage>
        <taxon>unclassified sequences</taxon>
        <taxon>metagenomes</taxon>
        <taxon>ecological metagenomes</taxon>
    </lineage>
</organism>
<accession>X1JNT0</accession>
<protein>
    <submittedName>
        <fullName evidence="1">Uncharacterized protein</fullName>
    </submittedName>
</protein>
<proteinExistence type="predicted"/>
<gene>
    <name evidence="1" type="ORF">S03H2_68028</name>
</gene>
<dbReference type="AlphaFoldDB" id="X1JNT0"/>
<evidence type="ECO:0000313" key="1">
    <source>
        <dbReference type="EMBL" id="GAH79924.1"/>
    </source>
</evidence>
<dbReference type="EMBL" id="BARU01044655">
    <property type="protein sequence ID" value="GAH79924.1"/>
    <property type="molecule type" value="Genomic_DNA"/>
</dbReference>